<comment type="caution">
    <text evidence="7">The sequence shown here is derived from an EMBL/GenBank/DDBJ whole genome shotgun (WGS) entry which is preliminary data.</text>
</comment>
<dbReference type="NCBIfam" id="TIGR01430">
    <property type="entry name" value="aden_deam"/>
    <property type="match status" value="1"/>
</dbReference>
<proteinExistence type="inferred from homology"/>
<dbReference type="InterPro" id="IPR006330">
    <property type="entry name" value="Ado/ade_deaminase"/>
</dbReference>
<dbReference type="EMBL" id="MCOK01000001">
    <property type="protein sequence ID" value="OOC57014.1"/>
    <property type="molecule type" value="Genomic_DNA"/>
</dbReference>
<evidence type="ECO:0000256" key="2">
    <source>
        <dbReference type="ARBA" id="ARBA00006676"/>
    </source>
</evidence>
<evidence type="ECO:0000313" key="8">
    <source>
        <dbReference type="Proteomes" id="UP000189004"/>
    </source>
</evidence>
<evidence type="ECO:0000259" key="6">
    <source>
        <dbReference type="Pfam" id="PF00962"/>
    </source>
</evidence>
<gene>
    <name evidence="7" type="ORF">NOSIN_05625</name>
</gene>
<dbReference type="Proteomes" id="UP000189004">
    <property type="component" value="Unassembled WGS sequence"/>
</dbReference>
<keyword evidence="3" id="KW-0479">Metal-binding</keyword>
<dbReference type="Gene3D" id="3.20.20.140">
    <property type="entry name" value="Metal-dependent hydrolases"/>
    <property type="match status" value="1"/>
</dbReference>
<sequence>MDALLSALPKVDLHLHLLGAAEPEAVARLAARRRGHGVPTDADGVRRYFAFTGFAHFIEVYTSVNSLVTSAADVEDLVRGLGRRLAEHAVRYAEVTVTPLSHLRRGLRPEELAEALTLGRTLVAERHGVTLNWIFDASGDEGPEEASATVDWIVRHRPEGTVGFGLGGPEAVAPRALFRDAFARARDHGLHSVPHAGETTTAQEVRSAVLDLGAERVGHGIRAAGDPALLELLVERNVTLEVCPTSNLRTGAVSSLDVHPLPDLLGAGVPVVLGSDDPAMFGTDLEGEYRLCARRWGLSLSRILDLAEAGVRAAFCGEELRARMLDDVARLRDSLEGTPGVSRRPGAGRW</sequence>
<dbReference type="GO" id="GO:0046872">
    <property type="term" value="F:metal ion binding"/>
    <property type="evidence" value="ECO:0007669"/>
    <property type="project" value="UniProtKB-KW"/>
</dbReference>
<dbReference type="InterPro" id="IPR001365">
    <property type="entry name" value="A_deaminase_dom"/>
</dbReference>
<evidence type="ECO:0000256" key="5">
    <source>
        <dbReference type="ARBA" id="ARBA00022833"/>
    </source>
</evidence>
<dbReference type="PANTHER" id="PTHR43114:SF6">
    <property type="entry name" value="ADENINE DEAMINASE"/>
    <property type="match status" value="1"/>
</dbReference>
<dbReference type="Pfam" id="PF00962">
    <property type="entry name" value="A_deaminase"/>
    <property type="match status" value="1"/>
</dbReference>
<feature type="domain" description="Adenosine deaminase" evidence="6">
    <location>
        <begin position="9"/>
        <end position="329"/>
    </location>
</feature>
<organism evidence="7 8">
    <name type="scientific">Nocardiopsis sinuspersici</name>
    <dbReference type="NCBI Taxonomy" id="501010"/>
    <lineage>
        <taxon>Bacteria</taxon>
        <taxon>Bacillati</taxon>
        <taxon>Actinomycetota</taxon>
        <taxon>Actinomycetes</taxon>
        <taxon>Streptosporangiales</taxon>
        <taxon>Nocardiopsidaceae</taxon>
        <taxon>Nocardiopsis</taxon>
    </lineage>
</organism>
<protein>
    <submittedName>
        <fullName evidence="7">Adenosine deaminase</fullName>
    </submittedName>
</protein>
<keyword evidence="8" id="KW-1185">Reference proteome</keyword>
<dbReference type="STRING" id="501010.NOSIN_05625"/>
<dbReference type="OrthoDB" id="9779574at2"/>
<reference evidence="8" key="1">
    <citation type="submission" date="2016-08" db="EMBL/GenBank/DDBJ databases">
        <authorList>
            <person name="Tokovenko B."/>
            <person name="Kalinowski J."/>
        </authorList>
    </citation>
    <scope>NUCLEOTIDE SEQUENCE [LARGE SCALE GENOMIC DNA]</scope>
    <source>
        <strain evidence="8">UTMC102</strain>
    </source>
</reference>
<evidence type="ECO:0000256" key="3">
    <source>
        <dbReference type="ARBA" id="ARBA00022723"/>
    </source>
</evidence>
<dbReference type="PANTHER" id="PTHR43114">
    <property type="entry name" value="ADENINE DEAMINASE"/>
    <property type="match status" value="1"/>
</dbReference>
<accession>A0A1V3C8B2</accession>
<evidence type="ECO:0000256" key="4">
    <source>
        <dbReference type="ARBA" id="ARBA00022801"/>
    </source>
</evidence>
<dbReference type="SUPFAM" id="SSF51556">
    <property type="entry name" value="Metallo-dependent hydrolases"/>
    <property type="match status" value="1"/>
</dbReference>
<evidence type="ECO:0000313" key="7">
    <source>
        <dbReference type="EMBL" id="OOC57014.1"/>
    </source>
</evidence>
<keyword evidence="5" id="KW-0862">Zinc</keyword>
<dbReference type="GO" id="GO:0016814">
    <property type="term" value="F:hydrolase activity, acting on carbon-nitrogen (but not peptide) bonds, in cyclic amidines"/>
    <property type="evidence" value="ECO:0007669"/>
    <property type="project" value="UniProtKB-ARBA"/>
</dbReference>
<comment type="similarity">
    <text evidence="2">Belongs to the metallo-dependent hydrolases superfamily. Adenosine and AMP deaminases family.</text>
</comment>
<dbReference type="InterPro" id="IPR032466">
    <property type="entry name" value="Metal_Hydrolase"/>
</dbReference>
<evidence type="ECO:0000256" key="1">
    <source>
        <dbReference type="ARBA" id="ARBA00001947"/>
    </source>
</evidence>
<keyword evidence="4" id="KW-0378">Hydrolase</keyword>
<name>A0A1V3C8B2_9ACTN</name>
<dbReference type="GO" id="GO:0019239">
    <property type="term" value="F:deaminase activity"/>
    <property type="evidence" value="ECO:0007669"/>
    <property type="project" value="InterPro"/>
</dbReference>
<dbReference type="AlphaFoldDB" id="A0A1V3C8B2"/>
<comment type="cofactor">
    <cofactor evidence="1">
        <name>Zn(2+)</name>
        <dbReference type="ChEBI" id="CHEBI:29105"/>
    </cofactor>
</comment>